<comment type="subcellular location">
    <subcellularLocation>
        <location evidence="1">Membrane</location>
    </subcellularLocation>
</comment>
<reference evidence="7" key="1">
    <citation type="journal article" date="2019" name="Int. J. Syst. Evol. Microbiol.">
        <title>The Global Catalogue of Microorganisms (GCM) 10K type strain sequencing project: providing services to taxonomists for standard genome sequencing and annotation.</title>
        <authorList>
            <consortium name="The Broad Institute Genomics Platform"/>
            <consortium name="The Broad Institute Genome Sequencing Center for Infectious Disease"/>
            <person name="Wu L."/>
            <person name="Ma J."/>
        </authorList>
    </citation>
    <scope>NUCLEOTIDE SEQUENCE [LARGE SCALE GENOMIC DNA]</scope>
    <source>
        <strain evidence="7">JCM 18204</strain>
    </source>
</reference>
<dbReference type="InterPro" id="IPR027385">
    <property type="entry name" value="Beta-barrel_OMP"/>
</dbReference>
<dbReference type="RefSeq" id="WP_345302862.1">
    <property type="nucleotide sequence ID" value="NZ_BAABJE010000007.1"/>
</dbReference>
<proteinExistence type="predicted"/>
<evidence type="ECO:0000256" key="3">
    <source>
        <dbReference type="ARBA" id="ARBA00023136"/>
    </source>
</evidence>
<dbReference type="Proteomes" id="UP001499959">
    <property type="component" value="Unassembled WGS sequence"/>
</dbReference>
<evidence type="ECO:0000256" key="1">
    <source>
        <dbReference type="ARBA" id="ARBA00004370"/>
    </source>
</evidence>
<keyword evidence="3" id="KW-0472">Membrane</keyword>
<dbReference type="PANTHER" id="PTHR34001">
    <property type="entry name" value="BLL7405 PROTEIN"/>
    <property type="match status" value="1"/>
</dbReference>
<dbReference type="Pfam" id="PF13505">
    <property type="entry name" value="OMP_b-brl"/>
    <property type="match status" value="1"/>
</dbReference>
<feature type="domain" description="Outer membrane protein beta-barrel" evidence="5">
    <location>
        <begin position="7"/>
        <end position="250"/>
    </location>
</feature>
<dbReference type="InterPro" id="IPR051692">
    <property type="entry name" value="OMP-like"/>
</dbReference>
<keyword evidence="2 4" id="KW-0732">Signal</keyword>
<dbReference type="InterPro" id="IPR011250">
    <property type="entry name" value="OMP/PagP_B-barrel"/>
</dbReference>
<evidence type="ECO:0000313" key="7">
    <source>
        <dbReference type="Proteomes" id="UP001499959"/>
    </source>
</evidence>
<evidence type="ECO:0000313" key="6">
    <source>
        <dbReference type="EMBL" id="GAA4792010.1"/>
    </source>
</evidence>
<gene>
    <name evidence="6" type="ORF">GCM10023307_16670</name>
</gene>
<dbReference type="Gene3D" id="2.40.160.20">
    <property type="match status" value="1"/>
</dbReference>
<feature type="chain" id="PRO_5045983926" evidence="4">
    <location>
        <begin position="21"/>
        <end position="250"/>
    </location>
</feature>
<protein>
    <submittedName>
        <fullName evidence="6">Porin family protein</fullName>
    </submittedName>
</protein>
<keyword evidence="7" id="KW-1185">Reference proteome</keyword>
<dbReference type="PANTHER" id="PTHR34001:SF3">
    <property type="entry name" value="BLL7405 PROTEIN"/>
    <property type="match status" value="1"/>
</dbReference>
<accession>A0ABP9B9R3</accession>
<organism evidence="6 7">
    <name type="scientific">Lysobacter hankyongensis</name>
    <dbReference type="NCBI Taxonomy" id="1176535"/>
    <lineage>
        <taxon>Bacteria</taxon>
        <taxon>Pseudomonadati</taxon>
        <taxon>Pseudomonadota</taxon>
        <taxon>Gammaproteobacteria</taxon>
        <taxon>Lysobacterales</taxon>
        <taxon>Lysobacteraceae</taxon>
        <taxon>Lysobacter</taxon>
    </lineage>
</organism>
<feature type="signal peptide" evidence="4">
    <location>
        <begin position="1"/>
        <end position="20"/>
    </location>
</feature>
<dbReference type="EMBL" id="BAABJE010000007">
    <property type="protein sequence ID" value="GAA4792010.1"/>
    <property type="molecule type" value="Genomic_DNA"/>
</dbReference>
<sequence length="250" mass="26912">MLKRLSVLIAASLLSTSAFAADGWTGWYVGASAGHGSGESDARVALGGAWSSESAALRDEVVAQMSNDLDPSGSGYGLQFGYNHDFGGFVLGAELDHSWLNIDESAVDGPRATTAFPSLSYTTVNAVELNDQTSLRVKLGYAADRHFVYATGGWTQVDVDAAAGITSNGGYAKLGGFSDRLDGTQYGLGYEFDFGNQWSIRGEYLRTNLDDFDYDTVYLPGSTFVSPAYTETVRQDLDFDTIRVGVNYRF</sequence>
<name>A0ABP9B9R3_9GAMM</name>
<evidence type="ECO:0000259" key="5">
    <source>
        <dbReference type="Pfam" id="PF13505"/>
    </source>
</evidence>
<dbReference type="SUPFAM" id="SSF56925">
    <property type="entry name" value="OMPA-like"/>
    <property type="match status" value="1"/>
</dbReference>
<evidence type="ECO:0000256" key="4">
    <source>
        <dbReference type="SAM" id="SignalP"/>
    </source>
</evidence>
<evidence type="ECO:0000256" key="2">
    <source>
        <dbReference type="ARBA" id="ARBA00022729"/>
    </source>
</evidence>
<comment type="caution">
    <text evidence="6">The sequence shown here is derived from an EMBL/GenBank/DDBJ whole genome shotgun (WGS) entry which is preliminary data.</text>
</comment>